<keyword evidence="4 7" id="KW-0812">Transmembrane</keyword>
<evidence type="ECO:0000313" key="9">
    <source>
        <dbReference type="EMBL" id="MEN2988454.1"/>
    </source>
</evidence>
<dbReference type="CDD" id="cd06261">
    <property type="entry name" value="TM_PBP2"/>
    <property type="match status" value="1"/>
</dbReference>
<comment type="subcellular location">
    <subcellularLocation>
        <location evidence="1 7">Cell membrane</location>
        <topology evidence="1 7">Multi-pass membrane protein</topology>
    </subcellularLocation>
</comment>
<dbReference type="SUPFAM" id="SSF161098">
    <property type="entry name" value="MetI-like"/>
    <property type="match status" value="1"/>
</dbReference>
<feature type="transmembrane region" description="Helical" evidence="7">
    <location>
        <begin position="98"/>
        <end position="121"/>
    </location>
</feature>
<feature type="domain" description="ABC transmembrane type-1" evidence="8">
    <location>
        <begin position="94"/>
        <end position="291"/>
    </location>
</feature>
<feature type="transmembrane region" description="Helical" evidence="7">
    <location>
        <begin position="272"/>
        <end position="294"/>
    </location>
</feature>
<keyword evidence="3" id="KW-1003">Cell membrane</keyword>
<evidence type="ECO:0000256" key="2">
    <source>
        <dbReference type="ARBA" id="ARBA00022448"/>
    </source>
</evidence>
<sequence length="303" mass="32209">MPRTVLIRLFRTLVTVLICISLTFIVLRLSGDPLDTLLPEDAPQSIRDAYAARLGLDRPIGEQYARYVLSVFEGDFGRSMLDGRDALGVVAERLPATLMLGGTAFALALLIGVPAGTIAALRRDSATDRSVMGAAVIGYAMPNFFLGLVLIIIFALWLRVLPSSGHGTAAHLVLPALTLGTAMAGKLARFVRGAVLDVLGQLHIRVARGKRLPPLRILTAHIAPNAAVPVITFLGFELGLIVGGGVVVESVFGWPGVGRLLVQSVAARDLAVVQTIILMIALAMITANLLADIVHARLDPRVR</sequence>
<dbReference type="Proteomes" id="UP001413721">
    <property type="component" value="Unassembled WGS sequence"/>
</dbReference>
<feature type="transmembrane region" description="Helical" evidence="7">
    <location>
        <begin position="226"/>
        <end position="252"/>
    </location>
</feature>
<feature type="transmembrane region" description="Helical" evidence="7">
    <location>
        <begin position="12"/>
        <end position="31"/>
    </location>
</feature>
<evidence type="ECO:0000256" key="5">
    <source>
        <dbReference type="ARBA" id="ARBA00022989"/>
    </source>
</evidence>
<dbReference type="Gene3D" id="1.10.3720.10">
    <property type="entry name" value="MetI-like"/>
    <property type="match status" value="1"/>
</dbReference>
<protein>
    <submittedName>
        <fullName evidence="9">ABC transporter permease</fullName>
    </submittedName>
</protein>
<organism evidence="9 10">
    <name type="scientific">Tistrella arctica</name>
    <dbReference type="NCBI Taxonomy" id="3133430"/>
    <lineage>
        <taxon>Bacteria</taxon>
        <taxon>Pseudomonadati</taxon>
        <taxon>Pseudomonadota</taxon>
        <taxon>Alphaproteobacteria</taxon>
        <taxon>Geminicoccales</taxon>
        <taxon>Geminicoccaceae</taxon>
        <taxon>Tistrella</taxon>
    </lineage>
</organism>
<evidence type="ECO:0000259" key="8">
    <source>
        <dbReference type="PROSITE" id="PS50928"/>
    </source>
</evidence>
<comment type="caution">
    <text evidence="9">The sequence shown here is derived from an EMBL/GenBank/DDBJ whole genome shotgun (WGS) entry which is preliminary data.</text>
</comment>
<evidence type="ECO:0000256" key="7">
    <source>
        <dbReference type="RuleBase" id="RU363032"/>
    </source>
</evidence>
<dbReference type="EMBL" id="JBBKTW010000003">
    <property type="protein sequence ID" value="MEN2988454.1"/>
    <property type="molecule type" value="Genomic_DNA"/>
</dbReference>
<gene>
    <name evidence="9" type="ORF">WG926_09080</name>
</gene>
<dbReference type="Pfam" id="PF00528">
    <property type="entry name" value="BPD_transp_1"/>
    <property type="match status" value="1"/>
</dbReference>
<keyword evidence="6 7" id="KW-0472">Membrane</keyword>
<keyword evidence="2 7" id="KW-0813">Transport</keyword>
<evidence type="ECO:0000256" key="4">
    <source>
        <dbReference type="ARBA" id="ARBA00022692"/>
    </source>
</evidence>
<feature type="transmembrane region" description="Helical" evidence="7">
    <location>
        <begin position="133"/>
        <end position="157"/>
    </location>
</feature>
<evidence type="ECO:0000313" key="10">
    <source>
        <dbReference type="Proteomes" id="UP001413721"/>
    </source>
</evidence>
<reference evidence="9 10" key="1">
    <citation type="submission" date="2024-03" db="EMBL/GenBank/DDBJ databases">
        <title>High-quality draft genome sequencing of Tistrella sp. BH-R2-4.</title>
        <authorList>
            <person name="Dong C."/>
        </authorList>
    </citation>
    <scope>NUCLEOTIDE SEQUENCE [LARGE SCALE GENOMIC DNA]</scope>
    <source>
        <strain evidence="9 10">BH-R2-4</strain>
    </source>
</reference>
<keyword evidence="10" id="KW-1185">Reference proteome</keyword>
<keyword evidence="5 7" id="KW-1133">Transmembrane helix</keyword>
<dbReference type="RefSeq" id="WP_345937176.1">
    <property type="nucleotide sequence ID" value="NZ_JBBKTW010000003.1"/>
</dbReference>
<evidence type="ECO:0000256" key="6">
    <source>
        <dbReference type="ARBA" id="ARBA00023136"/>
    </source>
</evidence>
<dbReference type="PANTHER" id="PTHR43163">
    <property type="entry name" value="DIPEPTIDE TRANSPORT SYSTEM PERMEASE PROTEIN DPPB-RELATED"/>
    <property type="match status" value="1"/>
</dbReference>
<accession>A0ABU9YI34</accession>
<dbReference type="PROSITE" id="PS50928">
    <property type="entry name" value="ABC_TM1"/>
    <property type="match status" value="1"/>
</dbReference>
<proteinExistence type="inferred from homology"/>
<feature type="transmembrane region" description="Helical" evidence="7">
    <location>
        <begin position="169"/>
        <end position="188"/>
    </location>
</feature>
<evidence type="ECO:0000256" key="3">
    <source>
        <dbReference type="ARBA" id="ARBA00022475"/>
    </source>
</evidence>
<evidence type="ECO:0000256" key="1">
    <source>
        <dbReference type="ARBA" id="ARBA00004651"/>
    </source>
</evidence>
<name>A0ABU9YI34_9PROT</name>
<comment type="similarity">
    <text evidence="7">Belongs to the binding-protein-dependent transport system permease family.</text>
</comment>
<dbReference type="InterPro" id="IPR000515">
    <property type="entry name" value="MetI-like"/>
</dbReference>
<dbReference type="InterPro" id="IPR035906">
    <property type="entry name" value="MetI-like_sf"/>
</dbReference>
<dbReference type="PANTHER" id="PTHR43163:SF6">
    <property type="entry name" value="DIPEPTIDE TRANSPORT SYSTEM PERMEASE PROTEIN DPPB-RELATED"/>
    <property type="match status" value="1"/>
</dbReference>